<accession>A0A379FVI0</accession>
<reference evidence="1 2" key="1">
    <citation type="submission" date="2018-06" db="EMBL/GenBank/DDBJ databases">
        <authorList>
            <consortium name="Pathogen Informatics"/>
            <person name="Doyle S."/>
        </authorList>
    </citation>
    <scope>NUCLEOTIDE SEQUENCE [LARGE SCALE GENOMIC DNA]</scope>
    <source>
        <strain evidence="1 2">NCTC11801</strain>
    </source>
</reference>
<protein>
    <submittedName>
        <fullName evidence="1">Uncharacterized conserved protein</fullName>
    </submittedName>
</protein>
<dbReference type="Proteomes" id="UP000254208">
    <property type="component" value="Unassembled WGS sequence"/>
</dbReference>
<dbReference type="CDD" id="cd14744">
    <property type="entry name" value="PAAR_CT_2"/>
    <property type="match status" value="1"/>
</dbReference>
<dbReference type="Pfam" id="PF05488">
    <property type="entry name" value="PAAR_motif"/>
    <property type="match status" value="1"/>
</dbReference>
<dbReference type="Gene3D" id="2.60.200.60">
    <property type="match status" value="1"/>
</dbReference>
<dbReference type="EMBL" id="UGTZ01000001">
    <property type="protein sequence ID" value="SUC32779.1"/>
    <property type="molecule type" value="Genomic_DNA"/>
</dbReference>
<proteinExistence type="predicted"/>
<gene>
    <name evidence="1" type="ORF">NCTC11801_03781</name>
</gene>
<sequence>MMKGIIRIGDKTTGGGRVVSGSSQMIFNGIGVARLGDPVDCPKKGHSNAVIVQGHPTFTDNGIPVAFDGYKCSCGCTLISSLSNASTS</sequence>
<organism evidence="1 2">
    <name type="scientific">Providencia rettgeri</name>
    <dbReference type="NCBI Taxonomy" id="587"/>
    <lineage>
        <taxon>Bacteria</taxon>
        <taxon>Pseudomonadati</taxon>
        <taxon>Pseudomonadota</taxon>
        <taxon>Gammaproteobacteria</taxon>
        <taxon>Enterobacterales</taxon>
        <taxon>Morganellaceae</taxon>
        <taxon>Providencia</taxon>
    </lineage>
</organism>
<dbReference type="AlphaFoldDB" id="A0A379FVI0"/>
<evidence type="ECO:0000313" key="2">
    <source>
        <dbReference type="Proteomes" id="UP000254208"/>
    </source>
</evidence>
<dbReference type="InterPro" id="IPR008727">
    <property type="entry name" value="PAAR_motif"/>
</dbReference>
<evidence type="ECO:0000313" key="1">
    <source>
        <dbReference type="EMBL" id="SUC32779.1"/>
    </source>
</evidence>
<name>A0A379FVI0_PRORE</name>